<evidence type="ECO:0000313" key="2">
    <source>
        <dbReference type="Proteomes" id="UP000694553"/>
    </source>
</evidence>
<reference evidence="1" key="2">
    <citation type="submission" date="2025-08" db="UniProtKB">
        <authorList>
            <consortium name="Ensembl"/>
        </authorList>
    </citation>
    <scope>IDENTIFICATION</scope>
</reference>
<protein>
    <submittedName>
        <fullName evidence="1">Uncharacterized protein</fullName>
    </submittedName>
</protein>
<name>A0A8C3DB45_CORMO</name>
<reference evidence="1" key="3">
    <citation type="submission" date="2025-09" db="UniProtKB">
        <authorList>
            <consortium name="Ensembl"/>
        </authorList>
    </citation>
    <scope>IDENTIFICATION</scope>
</reference>
<dbReference type="PANTHER" id="PTHR31702:SF2">
    <property type="entry name" value="TESTIS-EXPRESSED PROTEIN 33"/>
    <property type="match status" value="1"/>
</dbReference>
<sequence length="166" mass="18481">MELEPTAHRGGEHCSLATISTLQPSSHLHTWTSAGPACLYEPPVTTPGIMDQKCQAQGNAALETEQKGPSNATEMTENSLAWASLSDYQQLSYNLNVNLCQGGPLKSRSLMKDSYTPDVFQKATIDPRHWHGRTINELGRWFEKYFLAVNVQKAMKEKYGGKKKKP</sequence>
<keyword evidence="2" id="KW-1185">Reference proteome</keyword>
<reference evidence="2" key="1">
    <citation type="submission" date="2019-10" db="EMBL/GenBank/DDBJ databases">
        <title>Corvus moneduloides (New Caledonian crow) genome, bCorMon1, primary haplotype.</title>
        <authorList>
            <person name="Rutz C."/>
            <person name="Fungtammasan C."/>
            <person name="Mountcastle J."/>
            <person name="Formenti G."/>
            <person name="Chow W."/>
            <person name="Howe K."/>
            <person name="Steele M.P."/>
            <person name="Fernandes J."/>
            <person name="Gilbert M.T.P."/>
            <person name="Fedrigo O."/>
            <person name="Jarvis E.D."/>
            <person name="Gemmell N."/>
        </authorList>
    </citation>
    <scope>NUCLEOTIDE SEQUENCE [LARGE SCALE GENOMIC DNA]</scope>
</reference>
<dbReference type="InterPro" id="IPR029234">
    <property type="entry name" value="CIMIP4"/>
</dbReference>
<dbReference type="Pfam" id="PF15400">
    <property type="entry name" value="TEX33"/>
    <property type="match status" value="1"/>
</dbReference>
<dbReference type="OMA" id="HWHGRTI"/>
<dbReference type="PANTHER" id="PTHR31702">
    <property type="entry name" value="TESTIS-EXPRESSED PROTEIN 33"/>
    <property type="match status" value="1"/>
</dbReference>
<dbReference type="AlphaFoldDB" id="A0A8C3DB45"/>
<evidence type="ECO:0000313" key="1">
    <source>
        <dbReference type="Ensembl" id="ENSCMUP00000004346.2"/>
    </source>
</evidence>
<organism evidence="1 2">
    <name type="scientific">Corvus moneduloides</name>
    <name type="common">New Caledonian crow</name>
    <dbReference type="NCBI Taxonomy" id="1196302"/>
    <lineage>
        <taxon>Eukaryota</taxon>
        <taxon>Metazoa</taxon>
        <taxon>Chordata</taxon>
        <taxon>Craniata</taxon>
        <taxon>Vertebrata</taxon>
        <taxon>Euteleostomi</taxon>
        <taxon>Archelosauria</taxon>
        <taxon>Archosauria</taxon>
        <taxon>Dinosauria</taxon>
        <taxon>Saurischia</taxon>
        <taxon>Theropoda</taxon>
        <taxon>Coelurosauria</taxon>
        <taxon>Aves</taxon>
        <taxon>Neognathae</taxon>
        <taxon>Neoaves</taxon>
        <taxon>Telluraves</taxon>
        <taxon>Australaves</taxon>
        <taxon>Passeriformes</taxon>
        <taxon>Corvoidea</taxon>
        <taxon>Corvidae</taxon>
        <taxon>Corvus</taxon>
    </lineage>
</organism>
<proteinExistence type="predicted"/>
<accession>A0A8C3DB45</accession>
<accession>A0A8U7MXW9</accession>
<dbReference type="Proteomes" id="UP000694553">
    <property type="component" value="Unassembled WGS sequence"/>
</dbReference>
<dbReference type="Ensembl" id="ENSCMUT00000004706.2">
    <property type="protein sequence ID" value="ENSCMUP00000004346.2"/>
    <property type="gene ID" value="ENSCMUG00000002941.2"/>
</dbReference>